<accession>A0AAU9FY09</accession>
<evidence type="ECO:0000313" key="3">
    <source>
        <dbReference type="Proteomes" id="UP001500889"/>
    </source>
</evidence>
<protein>
    <submittedName>
        <fullName evidence="2">Uncharacterized protein</fullName>
    </submittedName>
</protein>
<gene>
    <name evidence="2" type="ORF">DMAD_00227</name>
</gene>
<organism evidence="2 3">
    <name type="scientific">Drosophila madeirensis</name>
    <name type="common">Fruit fly</name>
    <dbReference type="NCBI Taxonomy" id="30013"/>
    <lineage>
        <taxon>Eukaryota</taxon>
        <taxon>Metazoa</taxon>
        <taxon>Ecdysozoa</taxon>
        <taxon>Arthropoda</taxon>
        <taxon>Hexapoda</taxon>
        <taxon>Insecta</taxon>
        <taxon>Pterygota</taxon>
        <taxon>Neoptera</taxon>
        <taxon>Endopterygota</taxon>
        <taxon>Diptera</taxon>
        <taxon>Brachycera</taxon>
        <taxon>Muscomorpha</taxon>
        <taxon>Ephydroidea</taxon>
        <taxon>Drosophilidae</taxon>
        <taxon>Drosophila</taxon>
        <taxon>Sophophora</taxon>
    </lineage>
</organism>
<feature type="compositionally biased region" description="Acidic residues" evidence="1">
    <location>
        <begin position="85"/>
        <end position="107"/>
    </location>
</feature>
<dbReference type="AlphaFoldDB" id="A0AAU9FY09"/>
<proteinExistence type="predicted"/>
<dbReference type="EMBL" id="AP029266">
    <property type="protein sequence ID" value="BFG00176.1"/>
    <property type="molecule type" value="Genomic_DNA"/>
</dbReference>
<evidence type="ECO:0000313" key="2">
    <source>
        <dbReference type="EMBL" id="BFG00176.1"/>
    </source>
</evidence>
<sequence length="107" mass="12708">MANIRRLVNYFSRPAEPTYLESIIGKLKKLKVIQTQSEAYPEFITNVVKCGSMVMLCVLIYYANDLIKMARRFYDGKKVRPLVQNEEENEEEFEEENEEENEEEFED</sequence>
<name>A0AAU9FY09_DROMD</name>
<feature type="region of interest" description="Disordered" evidence="1">
    <location>
        <begin position="84"/>
        <end position="107"/>
    </location>
</feature>
<dbReference type="Proteomes" id="UP001500889">
    <property type="component" value="Chromosome A"/>
</dbReference>
<keyword evidence="3" id="KW-1185">Reference proteome</keyword>
<reference evidence="2 3" key="1">
    <citation type="submission" date="2024-02" db="EMBL/GenBank/DDBJ databases">
        <title>A chromosome-level genome assembly of Drosophila madeirensis, a fruit fly species endemic to Madeira island.</title>
        <authorList>
            <person name="Tomihara K."/>
            <person name="Llopart A."/>
            <person name="Yamamoto D."/>
        </authorList>
    </citation>
    <scope>NUCLEOTIDE SEQUENCE [LARGE SCALE GENOMIC DNA]</scope>
    <source>
        <strain evidence="2 3">RF1</strain>
    </source>
</reference>
<evidence type="ECO:0000256" key="1">
    <source>
        <dbReference type="SAM" id="MobiDB-lite"/>
    </source>
</evidence>